<dbReference type="Proteomes" id="UP001551695">
    <property type="component" value="Unassembled WGS sequence"/>
</dbReference>
<protein>
    <submittedName>
        <fullName evidence="3">Thioredoxin domain-containing protein</fullName>
    </submittedName>
</protein>
<name>A0ABV3FTP4_9NOCA</name>
<dbReference type="Gene3D" id="3.40.30.10">
    <property type="entry name" value="Glutaredoxin"/>
    <property type="match status" value="1"/>
</dbReference>
<evidence type="ECO:0000313" key="3">
    <source>
        <dbReference type="EMBL" id="MEV0708790.1"/>
    </source>
</evidence>
<keyword evidence="1" id="KW-0472">Membrane</keyword>
<dbReference type="SUPFAM" id="SSF52833">
    <property type="entry name" value="Thioredoxin-like"/>
    <property type="match status" value="1"/>
</dbReference>
<dbReference type="Pfam" id="PF13462">
    <property type="entry name" value="Thioredoxin_4"/>
    <property type="match status" value="1"/>
</dbReference>
<evidence type="ECO:0000256" key="1">
    <source>
        <dbReference type="SAM" id="Phobius"/>
    </source>
</evidence>
<reference evidence="3 4" key="1">
    <citation type="submission" date="2024-06" db="EMBL/GenBank/DDBJ databases">
        <title>The Natural Products Discovery Center: Release of the First 8490 Sequenced Strains for Exploring Actinobacteria Biosynthetic Diversity.</title>
        <authorList>
            <person name="Kalkreuter E."/>
            <person name="Kautsar S.A."/>
            <person name="Yang D."/>
            <person name="Bader C.D."/>
            <person name="Teijaro C.N."/>
            <person name="Fluegel L."/>
            <person name="Davis C.M."/>
            <person name="Simpson J.R."/>
            <person name="Lauterbach L."/>
            <person name="Steele A.D."/>
            <person name="Gui C."/>
            <person name="Meng S."/>
            <person name="Li G."/>
            <person name="Viehrig K."/>
            <person name="Ye F."/>
            <person name="Su P."/>
            <person name="Kiefer A.F."/>
            <person name="Nichols A."/>
            <person name="Cepeda A.J."/>
            <person name="Yan W."/>
            <person name="Fan B."/>
            <person name="Jiang Y."/>
            <person name="Adhikari A."/>
            <person name="Zheng C.-J."/>
            <person name="Schuster L."/>
            <person name="Cowan T.M."/>
            <person name="Smanski M.J."/>
            <person name="Chevrette M.G."/>
            <person name="De Carvalho L.P.S."/>
            <person name="Shen B."/>
        </authorList>
    </citation>
    <scope>NUCLEOTIDE SEQUENCE [LARGE SCALE GENOMIC DNA]</scope>
    <source>
        <strain evidence="3 4">NPDC050403</strain>
    </source>
</reference>
<dbReference type="InterPro" id="IPR012336">
    <property type="entry name" value="Thioredoxin-like_fold"/>
</dbReference>
<organism evidence="3 4">
    <name type="scientific">Nocardia aurea</name>
    <dbReference type="NCBI Taxonomy" id="2144174"/>
    <lineage>
        <taxon>Bacteria</taxon>
        <taxon>Bacillati</taxon>
        <taxon>Actinomycetota</taxon>
        <taxon>Actinomycetes</taxon>
        <taxon>Mycobacteriales</taxon>
        <taxon>Nocardiaceae</taxon>
        <taxon>Nocardia</taxon>
    </lineage>
</organism>
<feature type="transmembrane region" description="Helical" evidence="1">
    <location>
        <begin position="6"/>
        <end position="25"/>
    </location>
</feature>
<sequence>MSNTTTYALGGVAVVVIALVVLLVMRWSNDEADVRNDGYGTVRNPAVVSVLSPDGSVQLGRVDAANTVDIYEDPLCPACGVLESVYGQEIAQKIDEGALAVRYRFVNFLDSRSKSKNYSTRAVAATECVADSGSGPVYAKFHEMLFVTDQPEENKSDLTNQQLADLAREAGAGEDVVQCVASGAKVDAATANAKAALDQLNGLLDGKAATPSVYDGATRIDVNNENWVVDVTR</sequence>
<dbReference type="EMBL" id="JBFAKC010000006">
    <property type="protein sequence ID" value="MEV0708790.1"/>
    <property type="molecule type" value="Genomic_DNA"/>
</dbReference>
<keyword evidence="1" id="KW-1133">Transmembrane helix</keyword>
<feature type="domain" description="Thioredoxin-like fold" evidence="2">
    <location>
        <begin position="56"/>
        <end position="218"/>
    </location>
</feature>
<dbReference type="CDD" id="cd02972">
    <property type="entry name" value="DsbA_family"/>
    <property type="match status" value="1"/>
</dbReference>
<evidence type="ECO:0000259" key="2">
    <source>
        <dbReference type="Pfam" id="PF13462"/>
    </source>
</evidence>
<dbReference type="RefSeq" id="WP_109528241.1">
    <property type="nucleotide sequence ID" value="NZ_JBFAKC010000006.1"/>
</dbReference>
<keyword evidence="4" id="KW-1185">Reference proteome</keyword>
<accession>A0ABV3FTP4</accession>
<keyword evidence="1" id="KW-0812">Transmembrane</keyword>
<comment type="caution">
    <text evidence="3">The sequence shown here is derived from an EMBL/GenBank/DDBJ whole genome shotgun (WGS) entry which is preliminary data.</text>
</comment>
<gene>
    <name evidence="3" type="ORF">AB0I48_14610</name>
</gene>
<evidence type="ECO:0000313" key="4">
    <source>
        <dbReference type="Proteomes" id="UP001551695"/>
    </source>
</evidence>
<proteinExistence type="predicted"/>
<dbReference type="InterPro" id="IPR036249">
    <property type="entry name" value="Thioredoxin-like_sf"/>
</dbReference>